<dbReference type="InterPro" id="IPR001498">
    <property type="entry name" value="Impact_N"/>
</dbReference>
<feature type="domain" description="UPF0029" evidence="3">
    <location>
        <begin position="140"/>
        <end position="189"/>
    </location>
</feature>
<dbReference type="Gene3D" id="3.30.230.30">
    <property type="entry name" value="Impact, N-terminal domain"/>
    <property type="match status" value="1"/>
</dbReference>
<dbReference type="InterPro" id="IPR035647">
    <property type="entry name" value="EFG_III/V"/>
</dbReference>
<comment type="similarity">
    <text evidence="1">Belongs to the IMPACT family.</text>
</comment>
<evidence type="ECO:0000259" key="2">
    <source>
        <dbReference type="Pfam" id="PF01205"/>
    </source>
</evidence>
<dbReference type="InterPro" id="IPR020568">
    <property type="entry name" value="Ribosomal_Su5_D2-typ_SF"/>
</dbReference>
<proteinExistence type="inferred from homology"/>
<gene>
    <name evidence="4" type="ORF">X928_10095</name>
</gene>
<dbReference type="AlphaFoldDB" id="A0A2K1P3E8"/>
<dbReference type="InterPro" id="IPR023582">
    <property type="entry name" value="Impact"/>
</dbReference>
<feature type="domain" description="Impact N-terminal" evidence="2">
    <location>
        <begin position="18"/>
        <end position="123"/>
    </location>
</feature>
<dbReference type="GO" id="GO:0005737">
    <property type="term" value="C:cytoplasm"/>
    <property type="evidence" value="ECO:0007669"/>
    <property type="project" value="TreeGrafter"/>
</dbReference>
<evidence type="ECO:0000259" key="3">
    <source>
        <dbReference type="Pfam" id="PF09186"/>
    </source>
</evidence>
<dbReference type="SUPFAM" id="SSF54211">
    <property type="entry name" value="Ribosomal protein S5 domain 2-like"/>
    <property type="match status" value="1"/>
</dbReference>
<dbReference type="SUPFAM" id="SSF54980">
    <property type="entry name" value="EF-G C-terminal domain-like"/>
    <property type="match status" value="1"/>
</dbReference>
<dbReference type="Pfam" id="PF09186">
    <property type="entry name" value="DUF1949"/>
    <property type="match status" value="1"/>
</dbReference>
<sequence>MNYKSIKDPIEVTYTVERSKFIGNIAKVNSVDEAQKFIKEISQRYNNATHNCWAYKVHEKGRGIANYSDNNEPSGTAGKPIYGVIEKFGLSNVAIVVTRYFGGVKLGIRGLIDAYSKTAEEVVKASKVVTYEKTFIYEAKCDYSNFSFIQNLIQKQNNFKIIEQNFSDEVYFIFEVLEHNLEDVLSLIKNRVYNLNFIGNSEGIS</sequence>
<dbReference type="Pfam" id="PF01205">
    <property type="entry name" value="Impact_N"/>
    <property type="match status" value="1"/>
</dbReference>
<dbReference type="OrthoDB" id="9813771at2"/>
<comment type="caution">
    <text evidence="4">The sequence shown here is derived from an EMBL/GenBank/DDBJ whole genome shotgun (WGS) entry which is preliminary data.</text>
</comment>
<dbReference type="PANTHER" id="PTHR16301:SF20">
    <property type="entry name" value="IMPACT FAMILY MEMBER YIGZ"/>
    <property type="match status" value="1"/>
</dbReference>
<protein>
    <submittedName>
        <fullName evidence="4">Uncharacterized protein</fullName>
    </submittedName>
</protein>
<evidence type="ECO:0000313" key="5">
    <source>
        <dbReference type="Proteomes" id="UP000236199"/>
    </source>
</evidence>
<dbReference type="GO" id="GO:0006446">
    <property type="term" value="P:regulation of translational initiation"/>
    <property type="evidence" value="ECO:0007669"/>
    <property type="project" value="TreeGrafter"/>
</dbReference>
<dbReference type="RefSeq" id="WP_103079569.1">
    <property type="nucleotide sequence ID" value="NZ_AZRM01000065.1"/>
</dbReference>
<dbReference type="InterPro" id="IPR036956">
    <property type="entry name" value="Impact_N_sf"/>
</dbReference>
<dbReference type="PANTHER" id="PTHR16301">
    <property type="entry name" value="IMPACT-RELATED"/>
    <property type="match status" value="1"/>
</dbReference>
<evidence type="ECO:0000313" key="4">
    <source>
        <dbReference type="EMBL" id="PNR97319.1"/>
    </source>
</evidence>
<keyword evidence="5" id="KW-1185">Reference proteome</keyword>
<accession>A0A2K1P3E8</accession>
<dbReference type="InterPro" id="IPR015269">
    <property type="entry name" value="UPF0029_Impact_C"/>
</dbReference>
<organism evidence="4 5">
    <name type="scientific">Petrotoga miotherma DSM 10691</name>
    <dbReference type="NCBI Taxonomy" id="1434326"/>
    <lineage>
        <taxon>Bacteria</taxon>
        <taxon>Thermotogati</taxon>
        <taxon>Thermotogota</taxon>
        <taxon>Thermotogae</taxon>
        <taxon>Petrotogales</taxon>
        <taxon>Petrotogaceae</taxon>
        <taxon>Petrotoga</taxon>
    </lineage>
</organism>
<dbReference type="Proteomes" id="UP000236199">
    <property type="component" value="Unassembled WGS sequence"/>
</dbReference>
<dbReference type="EMBL" id="AZRM01000065">
    <property type="protein sequence ID" value="PNR97319.1"/>
    <property type="molecule type" value="Genomic_DNA"/>
</dbReference>
<name>A0A2K1P3E8_9BACT</name>
<evidence type="ECO:0000256" key="1">
    <source>
        <dbReference type="ARBA" id="ARBA00007665"/>
    </source>
</evidence>
<reference evidence="4 5" key="1">
    <citation type="submission" date="2013-12" db="EMBL/GenBank/DDBJ databases">
        <title>Comparative genomics of Petrotoga isolates.</title>
        <authorList>
            <person name="Nesbo C.L."/>
            <person name="Charchuk R."/>
            <person name="Chow K."/>
        </authorList>
    </citation>
    <scope>NUCLEOTIDE SEQUENCE [LARGE SCALE GENOMIC DNA]</scope>
    <source>
        <strain evidence="4 5">DSM 10691</strain>
    </source>
</reference>